<evidence type="ECO:0000313" key="6">
    <source>
        <dbReference type="Proteomes" id="UP000292695"/>
    </source>
</evidence>
<protein>
    <submittedName>
        <fullName evidence="5">4'-phosphopantetheinyl transferase superfamily protein</fullName>
    </submittedName>
</protein>
<proteinExistence type="inferred from homology"/>
<dbReference type="PANTHER" id="PTHR12215:SF10">
    <property type="entry name" value="L-AMINOADIPATE-SEMIALDEHYDE DEHYDROGENASE-PHOSPHOPANTETHEINYL TRANSFERASE"/>
    <property type="match status" value="1"/>
</dbReference>
<dbReference type="GO" id="GO:0019878">
    <property type="term" value="P:lysine biosynthetic process via aminoadipic acid"/>
    <property type="evidence" value="ECO:0007669"/>
    <property type="project" value="TreeGrafter"/>
</dbReference>
<feature type="domain" description="4'-phosphopantetheinyl transferase" evidence="4">
    <location>
        <begin position="140"/>
        <end position="206"/>
    </location>
</feature>
<dbReference type="GO" id="GO:0008897">
    <property type="term" value="F:holo-[acyl-carrier-protein] synthase activity"/>
    <property type="evidence" value="ECO:0007669"/>
    <property type="project" value="InterPro"/>
</dbReference>
<comment type="similarity">
    <text evidence="1">Belongs to the P-Pant transferase superfamily. Gsp/Sfp/HetI/AcpT family.</text>
</comment>
<dbReference type="Proteomes" id="UP000292695">
    <property type="component" value="Unassembled WGS sequence"/>
</dbReference>
<reference evidence="5 6" key="1">
    <citation type="submission" date="2019-02" db="EMBL/GenBank/DDBJ databases">
        <title>Kribbella capetownensis sp. nov. and Kribbella speibonae sp. nov., isolated from soil.</title>
        <authorList>
            <person name="Curtis S.M."/>
            <person name="Norton I."/>
            <person name="Everest G.J."/>
            <person name="Meyers P.R."/>
        </authorList>
    </citation>
    <scope>NUCLEOTIDE SEQUENCE [LARGE SCALE GENOMIC DNA]</scope>
    <source>
        <strain evidence="5 6">DSM 27082</strain>
    </source>
</reference>
<name>A0A4R0IJQ1_9ACTN</name>
<dbReference type="SUPFAM" id="SSF56214">
    <property type="entry name" value="4'-phosphopantetheinyl transferase"/>
    <property type="match status" value="2"/>
</dbReference>
<evidence type="ECO:0000256" key="1">
    <source>
        <dbReference type="ARBA" id="ARBA00010990"/>
    </source>
</evidence>
<dbReference type="AlphaFoldDB" id="A0A4R0IJQ1"/>
<organism evidence="5 6">
    <name type="scientific">Kribbella sindirgiensis</name>
    <dbReference type="NCBI Taxonomy" id="1124744"/>
    <lineage>
        <taxon>Bacteria</taxon>
        <taxon>Bacillati</taxon>
        <taxon>Actinomycetota</taxon>
        <taxon>Actinomycetes</taxon>
        <taxon>Propionibacteriales</taxon>
        <taxon>Kribbellaceae</taxon>
        <taxon>Kribbella</taxon>
    </lineage>
</organism>
<gene>
    <name evidence="5" type="ORF">E0H50_19660</name>
</gene>
<dbReference type="OrthoDB" id="190168at2"/>
<dbReference type="GO" id="GO:0005829">
    <property type="term" value="C:cytosol"/>
    <property type="evidence" value="ECO:0007669"/>
    <property type="project" value="TreeGrafter"/>
</dbReference>
<dbReference type="InterPro" id="IPR050559">
    <property type="entry name" value="P-Pant_transferase_sf"/>
</dbReference>
<sequence>MDRRGPPRPPNRHPQLDPRPGMTTSRGMTGAVGRAGGPDVEVWWVGVGAARDEFVRDLNEVERGRLAAYLREVDQARFLLGVTLVRRVLAQRFSLPAAKVALDRTCPDCGQPHGKVRATGVELSVTHSGELVGIAVADRPVGLDVEKVDPRVEVDAVARIALTDAQVRELTGYDGIAKARAFTTYWTRKEAVVKATGEGLRGDLRAAVPDGVQVQDLDVGVDHRAALAVVDANAPVVKVHDGLQLLD</sequence>
<keyword evidence="6" id="KW-1185">Reference proteome</keyword>
<keyword evidence="2 5" id="KW-0808">Transferase</keyword>
<feature type="region of interest" description="Disordered" evidence="3">
    <location>
        <begin position="1"/>
        <end position="34"/>
    </location>
</feature>
<dbReference type="EMBL" id="SJKA01000006">
    <property type="protein sequence ID" value="TCC32404.1"/>
    <property type="molecule type" value="Genomic_DNA"/>
</dbReference>
<evidence type="ECO:0000256" key="2">
    <source>
        <dbReference type="ARBA" id="ARBA00022679"/>
    </source>
</evidence>
<comment type="caution">
    <text evidence="5">The sequence shown here is derived from an EMBL/GenBank/DDBJ whole genome shotgun (WGS) entry which is preliminary data.</text>
</comment>
<dbReference type="GO" id="GO:0000287">
    <property type="term" value="F:magnesium ion binding"/>
    <property type="evidence" value="ECO:0007669"/>
    <property type="project" value="InterPro"/>
</dbReference>
<evidence type="ECO:0000256" key="3">
    <source>
        <dbReference type="SAM" id="MobiDB-lite"/>
    </source>
</evidence>
<evidence type="ECO:0000313" key="5">
    <source>
        <dbReference type="EMBL" id="TCC32404.1"/>
    </source>
</evidence>
<dbReference type="Pfam" id="PF01648">
    <property type="entry name" value="ACPS"/>
    <property type="match status" value="1"/>
</dbReference>
<dbReference type="InterPro" id="IPR037143">
    <property type="entry name" value="4-PPantetheinyl_Trfase_dom_sf"/>
</dbReference>
<evidence type="ECO:0000259" key="4">
    <source>
        <dbReference type="Pfam" id="PF01648"/>
    </source>
</evidence>
<accession>A0A4R0IJQ1</accession>
<dbReference type="Gene3D" id="3.90.470.20">
    <property type="entry name" value="4'-phosphopantetheinyl transferase domain"/>
    <property type="match status" value="1"/>
</dbReference>
<dbReference type="InterPro" id="IPR008278">
    <property type="entry name" value="4-PPantetheinyl_Trfase_dom"/>
</dbReference>
<dbReference type="PANTHER" id="PTHR12215">
    <property type="entry name" value="PHOSPHOPANTETHEINE TRANSFERASE"/>
    <property type="match status" value="1"/>
</dbReference>